<feature type="compositionally biased region" description="Basic residues" evidence="1">
    <location>
        <begin position="48"/>
        <end position="62"/>
    </location>
</feature>
<feature type="compositionally biased region" description="Basic residues" evidence="1">
    <location>
        <begin position="198"/>
        <end position="215"/>
    </location>
</feature>
<evidence type="ECO:0000313" key="2">
    <source>
        <dbReference type="EMBL" id="RKP12562.1"/>
    </source>
</evidence>
<organism evidence="2 3">
    <name type="scientific">Piptocephalis cylindrospora</name>
    <dbReference type="NCBI Taxonomy" id="1907219"/>
    <lineage>
        <taxon>Eukaryota</taxon>
        <taxon>Fungi</taxon>
        <taxon>Fungi incertae sedis</taxon>
        <taxon>Zoopagomycota</taxon>
        <taxon>Zoopagomycotina</taxon>
        <taxon>Zoopagomycetes</taxon>
        <taxon>Zoopagales</taxon>
        <taxon>Piptocephalidaceae</taxon>
        <taxon>Piptocephalis</taxon>
    </lineage>
</organism>
<feature type="region of interest" description="Disordered" evidence="1">
    <location>
        <begin position="516"/>
        <end position="559"/>
    </location>
</feature>
<feature type="region of interest" description="Disordered" evidence="1">
    <location>
        <begin position="628"/>
        <end position="701"/>
    </location>
</feature>
<evidence type="ECO:0000256" key="1">
    <source>
        <dbReference type="SAM" id="MobiDB-lite"/>
    </source>
</evidence>
<feature type="region of interest" description="Disordered" evidence="1">
    <location>
        <begin position="396"/>
        <end position="435"/>
    </location>
</feature>
<feature type="region of interest" description="Disordered" evidence="1">
    <location>
        <begin position="154"/>
        <end position="233"/>
    </location>
</feature>
<feature type="region of interest" description="Disordered" evidence="1">
    <location>
        <begin position="1"/>
        <end position="77"/>
    </location>
</feature>
<proteinExistence type="predicted"/>
<feature type="compositionally biased region" description="Basic and acidic residues" evidence="1">
    <location>
        <begin position="332"/>
        <end position="346"/>
    </location>
</feature>
<dbReference type="OrthoDB" id="4088568at2759"/>
<feature type="compositionally biased region" description="Polar residues" evidence="1">
    <location>
        <begin position="798"/>
        <end position="814"/>
    </location>
</feature>
<dbReference type="AlphaFoldDB" id="A0A4P9Y1Z2"/>
<feature type="compositionally biased region" description="Acidic residues" evidence="1">
    <location>
        <begin position="398"/>
        <end position="408"/>
    </location>
</feature>
<dbReference type="EMBL" id="KZ988287">
    <property type="protein sequence ID" value="RKP12562.1"/>
    <property type="molecule type" value="Genomic_DNA"/>
</dbReference>
<feature type="non-terminal residue" evidence="2">
    <location>
        <position position="1"/>
    </location>
</feature>
<feature type="compositionally biased region" description="Low complexity" evidence="1">
    <location>
        <begin position="650"/>
        <end position="667"/>
    </location>
</feature>
<dbReference type="Proteomes" id="UP000267251">
    <property type="component" value="Unassembled WGS sequence"/>
</dbReference>
<feature type="compositionally biased region" description="Gly residues" evidence="1">
    <location>
        <begin position="841"/>
        <end position="855"/>
    </location>
</feature>
<gene>
    <name evidence="2" type="ORF">BJ684DRAFT_16960</name>
</gene>
<feature type="compositionally biased region" description="Acidic residues" evidence="1">
    <location>
        <begin position="347"/>
        <end position="363"/>
    </location>
</feature>
<feature type="compositionally biased region" description="Basic residues" evidence="1">
    <location>
        <begin position="628"/>
        <end position="638"/>
    </location>
</feature>
<evidence type="ECO:0000313" key="3">
    <source>
        <dbReference type="Proteomes" id="UP000267251"/>
    </source>
</evidence>
<feature type="compositionally biased region" description="Basic and acidic residues" evidence="1">
    <location>
        <begin position="788"/>
        <end position="797"/>
    </location>
</feature>
<feature type="region of interest" description="Disordered" evidence="1">
    <location>
        <begin position="462"/>
        <end position="483"/>
    </location>
</feature>
<accession>A0A4P9Y1Z2</accession>
<keyword evidence="3" id="KW-1185">Reference proteome</keyword>
<feature type="compositionally biased region" description="Acidic residues" evidence="1">
    <location>
        <begin position="683"/>
        <end position="696"/>
    </location>
</feature>
<feature type="compositionally biased region" description="Basic and acidic residues" evidence="1">
    <location>
        <begin position="63"/>
        <end position="77"/>
    </location>
</feature>
<feature type="compositionally biased region" description="Basic and acidic residues" evidence="1">
    <location>
        <begin position="413"/>
        <end position="423"/>
    </location>
</feature>
<feature type="region of interest" description="Disordered" evidence="1">
    <location>
        <begin position="788"/>
        <end position="870"/>
    </location>
</feature>
<sequence>LSHPSHILHGGIPIEEDLASELGRQSARNSMVSERSTEDPEEVYLGAARRRGKRKANAGARRRWSDMVEGDGAKGADDPKGGCLRCKGKRLIEPKKWPTMTDATQHGKQQRQLQEEKEIEKALSAIREMPGGAEGLGIIPSSGLTASSLGGQIRKGRSISHSPPPLRTQDMTSPRTLLRTLKPGDADSSDLSEAPYHQSRKRIQFPRGSKGKGGRGKGEVVEEGEMRKDDPAQPIPIIATPVLTEGMSPLGVPLTTSPPALSSTSTSMGAVFAGWEEPVGGIIGGGRGSKNPSSIHHPAQAQGERTARDALIAVAQRAVRLMPNGHGAKHRGLNDHANHRKGKEEGEREEEGEEEEEEGEEDTTMFAGGRRCSEATIRPTPIPAIPSLLVPFHRGSTMEEEDGEEEENGPSNGKEEPRTHRETQTSPASWIRQPSVPSPLHLLAQDASDQPSLEEGGMRRMRRTPYHLPPPPPPTGAPGHALHRVPSRTWSLPVDGGGSVRARICTATTSMHVLASAVSRPGSSLRAPRGVQEEEEGDEDASNPKLDQGGKGSSILLPLPAGTSPVRELCVRTTALKGRLSSAEPLQLNRRLRRAFDVRELAGLSDSILENVQEDIGVLGDRFAWMSRRRHHRRRHRGQSMPSRSGVGKGTRSSTGESTSTSSTHHTSQADGEESVSTGWTGEESDEGGEEGSEEETNLKVPTKDFIGMVEVAQELLLELADLRRTVNAYAVGYVSVVEERSREAVGEEYGGSELLCPMGMGGERQDGMGAGREEDARLVYCRQDENDREVGRRDRSMSLNPAISPATWSSSFPQHYGEGPRSGDQEGEGPSTKGMSSWWSGGGRNEGSGNGNGGRWMPHRLSTLFHRGE</sequence>
<feature type="compositionally biased region" description="Pro residues" evidence="1">
    <location>
        <begin position="467"/>
        <end position="476"/>
    </location>
</feature>
<reference evidence="3" key="1">
    <citation type="journal article" date="2018" name="Nat. Microbiol.">
        <title>Leveraging single-cell genomics to expand the fungal tree of life.</title>
        <authorList>
            <person name="Ahrendt S.R."/>
            <person name="Quandt C.A."/>
            <person name="Ciobanu D."/>
            <person name="Clum A."/>
            <person name="Salamov A."/>
            <person name="Andreopoulos B."/>
            <person name="Cheng J.F."/>
            <person name="Woyke T."/>
            <person name="Pelin A."/>
            <person name="Henrissat B."/>
            <person name="Reynolds N.K."/>
            <person name="Benny G.L."/>
            <person name="Smith M.E."/>
            <person name="James T.Y."/>
            <person name="Grigoriev I.V."/>
        </authorList>
    </citation>
    <scope>NUCLEOTIDE SEQUENCE [LARGE SCALE GENOMIC DNA]</scope>
</reference>
<feature type="region of interest" description="Disordered" evidence="1">
    <location>
        <begin position="324"/>
        <end position="368"/>
    </location>
</feature>
<name>A0A4P9Y1Z2_9FUNG</name>
<feature type="compositionally biased region" description="Basic and acidic residues" evidence="1">
    <location>
        <begin position="216"/>
        <end position="231"/>
    </location>
</feature>
<protein>
    <submittedName>
        <fullName evidence="2">Uncharacterized protein</fullName>
    </submittedName>
</protein>